<gene>
    <name evidence="7" type="ORF">BWK73_41280</name>
</gene>
<dbReference type="Gene3D" id="2.60.40.10">
    <property type="entry name" value="Immunoglobulins"/>
    <property type="match status" value="1"/>
</dbReference>
<dbReference type="NCBIfam" id="TIGR01451">
    <property type="entry name" value="B_ant_repeat"/>
    <property type="match status" value="1"/>
</dbReference>
<dbReference type="Pfam" id="PF01345">
    <property type="entry name" value="DUF11"/>
    <property type="match status" value="1"/>
</dbReference>
<proteinExistence type="predicted"/>
<evidence type="ECO:0000256" key="4">
    <source>
        <dbReference type="SAM" id="SignalP"/>
    </source>
</evidence>
<evidence type="ECO:0000256" key="1">
    <source>
        <dbReference type="ARBA" id="ARBA00004613"/>
    </source>
</evidence>
<feature type="domain" description="DUF11" evidence="5">
    <location>
        <begin position="1083"/>
        <end position="1165"/>
    </location>
</feature>
<evidence type="ECO:0008006" key="9">
    <source>
        <dbReference type="Google" id="ProtNLM"/>
    </source>
</evidence>
<reference evidence="7 8" key="1">
    <citation type="submission" date="2017-01" db="EMBL/GenBank/DDBJ databases">
        <title>Novel large sulfur bacteria in the metagenomes of groundwater-fed chemosynthetic microbial mats in the Lake Huron basin.</title>
        <authorList>
            <person name="Sharrar A.M."/>
            <person name="Flood B.E."/>
            <person name="Bailey J.V."/>
            <person name="Jones D.S."/>
            <person name="Biddanda B."/>
            <person name="Ruberg S.A."/>
            <person name="Marcus D.N."/>
            <person name="Dick G.J."/>
        </authorList>
    </citation>
    <scope>NUCLEOTIDE SEQUENCE [LARGE SCALE GENOMIC DNA]</scope>
    <source>
        <strain evidence="7">A8</strain>
    </source>
</reference>
<dbReference type="InterPro" id="IPR013783">
    <property type="entry name" value="Ig-like_fold"/>
</dbReference>
<name>A0A1Y1QDC8_9GAMM</name>
<dbReference type="Proteomes" id="UP000192491">
    <property type="component" value="Unassembled WGS sequence"/>
</dbReference>
<dbReference type="SUPFAM" id="SSF117074">
    <property type="entry name" value="Hypothetical protein PA1324"/>
    <property type="match status" value="1"/>
</dbReference>
<dbReference type="InterPro" id="IPR047589">
    <property type="entry name" value="DUF11_rpt"/>
</dbReference>
<feature type="chain" id="PRO_5012372477" description="SD-repeat containing protein B domain-containing protein" evidence="4">
    <location>
        <begin position="28"/>
        <end position="1166"/>
    </location>
</feature>
<comment type="subcellular location">
    <subcellularLocation>
        <location evidence="1">Secreted</location>
    </subcellularLocation>
</comment>
<organism evidence="7 8">
    <name type="scientific">Thiothrix lacustris</name>
    <dbReference type="NCBI Taxonomy" id="525917"/>
    <lineage>
        <taxon>Bacteria</taxon>
        <taxon>Pseudomonadati</taxon>
        <taxon>Pseudomonadota</taxon>
        <taxon>Gammaproteobacteria</taxon>
        <taxon>Thiotrichales</taxon>
        <taxon>Thiotrichaceae</taxon>
        <taxon>Thiothrix</taxon>
    </lineage>
</organism>
<evidence type="ECO:0000313" key="7">
    <source>
        <dbReference type="EMBL" id="OQX02865.1"/>
    </source>
</evidence>
<feature type="domain" description="SD-repeat containing protein B" evidence="6">
    <location>
        <begin position="925"/>
        <end position="1027"/>
    </location>
</feature>
<comment type="caution">
    <text evidence="7">The sequence shown here is derived from an EMBL/GenBank/DDBJ whole genome shotgun (WGS) entry which is preliminary data.</text>
</comment>
<evidence type="ECO:0000259" key="6">
    <source>
        <dbReference type="Pfam" id="PF17210"/>
    </source>
</evidence>
<sequence length="1166" mass="122073">MRKQSIPAIWLGVGASALLMMASPSQATGTQTFTKELLTPTTAKPGETVNYRFRLACSSLTSDCGSLTVEDTLPEGLEAVSCAAPSGFTVVSCSAASPLIKVTKDTVFNGGDSFNIDVTTRVKLGTAQGTALANTATAVITAPDAPENASVPSTANTVTVGATAPNWTLKKARVSPATNLKPAPNTDVGYQVDFCSNSAVGNVNLTGVSLKDAFPAGATVVNNGGATESGSELVWTLGDQNLATLYAGKDYNSQVCVTKTYTLRYPEATFPIGASITNTLSATSNEGAVGTDVVITEDMGEPTPGVNLTKWAKDVLAGSSSAGFNWGIRADTYGSNAPVPNLTLYDTLPVTPTGIVPTKVYVNEWNSPPTTNAPSGSNVVLTLGYSTDAGDCKAANYTALVTDAASNSNPDGLNLPAGVTCLRWQFKDLGPDGPAVPRGWQFNPYWAGIVTADISTVAGPYPVAVKNCVVGSFTKFDNSTGLSGEMCDDSFVEEATPAMMMYKDVMNGSSFHPDDTVEFRLHVEHVLDDSTGTAHNPVVTDLLPATLDFDSFTAFSLAWGAFPEPNLEVIPDYKGTGRTLLRFSWSDTPPAGSVRKDGSAGIANAGDFPLENWMRIGFTTKVKPGTGVGTYTNDAAFFVDNARFTCRNTVGVDANNLDGDGSSSDASCDRSTGFNVTSAAIVSAEKWVKGEFPTYPNVDDPLTNPAVTNEQCPNDGDGYTRFPCVAQVKHAGAFDYKLIVSNKGNEPLTNYILYDVLPVKGDTGVGQPVSTLQRGSLWRPVLTGAITPADAYTTSAGAVFEYSSAANPCRPEVSSTATETPANHWQADCTDDWTAAPADFSTVTAFRIKAAFAAAPYWEPLKNLTFNVSMLAPLDAPPSIVGNSKYFSPAWNSMAHRVTQQSNSQRLDTAEPRQVGIIVPTIKYRLGNLVWKDDNHNGIADVGEAGIANVNVNLIDSTNAVIATTKTDANGHYVFEGLAAGKYRVAIPTPTAQAALAGLNSSTVGEEATPDTNVDNNDNGVTTDAALGLVSGEVTLEDVPAEPENEALRTDNSDDDGDAWPDIASNKSVDFGFFVAPNAPKADVSLTKAADKTSVKRGETVVYTLTVTNGGADNATSVAVTDNLPAGVTYVSSTGDGTYDHTSGLWTIGDVANGVSKSLAITVTVN</sequence>
<feature type="signal peptide" evidence="4">
    <location>
        <begin position="1"/>
        <end position="27"/>
    </location>
</feature>
<dbReference type="AlphaFoldDB" id="A0A1Y1QDC8"/>
<accession>A0A1Y1QDC8</accession>
<keyword evidence="3 4" id="KW-0732">Signal</keyword>
<evidence type="ECO:0000259" key="5">
    <source>
        <dbReference type="Pfam" id="PF01345"/>
    </source>
</evidence>
<dbReference type="EMBL" id="MTEJ01000450">
    <property type="protein sequence ID" value="OQX02865.1"/>
    <property type="molecule type" value="Genomic_DNA"/>
</dbReference>
<dbReference type="InterPro" id="IPR001434">
    <property type="entry name" value="OmcB-like_DUF11"/>
</dbReference>
<dbReference type="InterPro" id="IPR051172">
    <property type="entry name" value="Chlamydia_OmcB"/>
</dbReference>
<evidence type="ECO:0000256" key="2">
    <source>
        <dbReference type="ARBA" id="ARBA00022525"/>
    </source>
</evidence>
<dbReference type="Gene3D" id="2.60.40.3080">
    <property type="match status" value="1"/>
</dbReference>
<dbReference type="GO" id="GO:0005576">
    <property type="term" value="C:extracellular region"/>
    <property type="evidence" value="ECO:0007669"/>
    <property type="project" value="UniProtKB-SubCell"/>
</dbReference>
<dbReference type="InterPro" id="IPR033764">
    <property type="entry name" value="Sdr_B"/>
</dbReference>
<evidence type="ECO:0000256" key="3">
    <source>
        <dbReference type="ARBA" id="ARBA00022729"/>
    </source>
</evidence>
<dbReference type="Pfam" id="PF17210">
    <property type="entry name" value="SdrD_B"/>
    <property type="match status" value="1"/>
</dbReference>
<dbReference type="PANTHER" id="PTHR34819">
    <property type="entry name" value="LARGE CYSTEINE-RICH PERIPLASMIC PROTEIN OMCB"/>
    <property type="match status" value="1"/>
</dbReference>
<dbReference type="PANTHER" id="PTHR34819:SF3">
    <property type="entry name" value="CELL SURFACE PROTEIN"/>
    <property type="match status" value="1"/>
</dbReference>
<evidence type="ECO:0000313" key="8">
    <source>
        <dbReference type="Proteomes" id="UP000192491"/>
    </source>
</evidence>
<keyword evidence="2" id="KW-0964">Secreted</keyword>
<protein>
    <recommendedName>
        <fullName evidence="9">SD-repeat containing protein B domain-containing protein</fullName>
    </recommendedName>
</protein>